<name>A0A4Y8Q952_9BACL</name>
<dbReference type="Pfam" id="PF00805">
    <property type="entry name" value="Pentapeptide"/>
    <property type="match status" value="2"/>
</dbReference>
<reference evidence="1 2" key="1">
    <citation type="submission" date="2017-03" db="EMBL/GenBank/DDBJ databases">
        <title>Isolation of Levoglucosan Utilizing Bacteria.</title>
        <authorList>
            <person name="Arya A.S."/>
        </authorList>
    </citation>
    <scope>NUCLEOTIDE SEQUENCE [LARGE SCALE GENOMIC DNA]</scope>
    <source>
        <strain evidence="1 2">MEC069</strain>
    </source>
</reference>
<gene>
    <name evidence="1" type="ORF">B5M42_04000</name>
</gene>
<comment type="caution">
    <text evidence="1">The sequence shown here is derived from an EMBL/GenBank/DDBJ whole genome shotgun (WGS) entry which is preliminary data.</text>
</comment>
<proteinExistence type="predicted"/>
<dbReference type="NCBIfam" id="NF038403">
    <property type="entry name" value="perm_prefix_1"/>
    <property type="match status" value="1"/>
</dbReference>
<dbReference type="PANTHER" id="PTHR14136:SF17">
    <property type="entry name" value="BTB_POZ DOMAIN-CONTAINING PROTEIN KCTD9"/>
    <property type="match status" value="1"/>
</dbReference>
<dbReference type="InterPro" id="IPR001646">
    <property type="entry name" value="5peptide_repeat"/>
</dbReference>
<keyword evidence="2" id="KW-1185">Reference proteome</keyword>
<accession>A0A4Y8Q952</accession>
<dbReference type="Gene3D" id="2.160.20.80">
    <property type="entry name" value="E3 ubiquitin-protein ligase SopA"/>
    <property type="match status" value="1"/>
</dbReference>
<evidence type="ECO:0000313" key="2">
    <source>
        <dbReference type="Proteomes" id="UP000298246"/>
    </source>
</evidence>
<dbReference type="OrthoDB" id="9812495at2"/>
<sequence length="238" mass="26851">MSGKLEAYLNEVFAPYGELSQIRDLKEELLYDLRERLTDLQTNGHSEEEAFHMTIDSIGDISELVENITAQTRQLQQIVGMDFSKSNLQNSDFKEIAVHDGKFNYANLQGSDFSFSDLTNSSFKCSNMERTIFHCANLTRAQLVKSNFKGAIFKDCLFDGTLFRFSELGGVSFDGQRFVGAVFDYSGLRKTSFRGAFFQHVSFKTDVKKTIFDGATMDKATYALLKSYKADLSNVTVV</sequence>
<organism evidence="1 2">
    <name type="scientific">Paenibacillus athensensis</name>
    <dbReference type="NCBI Taxonomy" id="1967502"/>
    <lineage>
        <taxon>Bacteria</taxon>
        <taxon>Bacillati</taxon>
        <taxon>Bacillota</taxon>
        <taxon>Bacilli</taxon>
        <taxon>Bacillales</taxon>
        <taxon>Paenibacillaceae</taxon>
        <taxon>Paenibacillus</taxon>
    </lineage>
</organism>
<dbReference type="Proteomes" id="UP000298246">
    <property type="component" value="Unassembled WGS sequence"/>
</dbReference>
<dbReference type="SUPFAM" id="SSF141571">
    <property type="entry name" value="Pentapeptide repeat-like"/>
    <property type="match status" value="1"/>
</dbReference>
<dbReference type="InterPro" id="IPR051082">
    <property type="entry name" value="Pentapeptide-BTB/POZ_domain"/>
</dbReference>
<dbReference type="AlphaFoldDB" id="A0A4Y8Q952"/>
<protein>
    <submittedName>
        <fullName evidence="1">Low-complexity protein</fullName>
    </submittedName>
</protein>
<dbReference type="RefSeq" id="WP_134749959.1">
    <property type="nucleotide sequence ID" value="NZ_MYFO02000007.1"/>
</dbReference>
<dbReference type="EMBL" id="MYFO01000003">
    <property type="protein sequence ID" value="TFE90993.1"/>
    <property type="molecule type" value="Genomic_DNA"/>
</dbReference>
<dbReference type="InterPro" id="IPR047928">
    <property type="entry name" value="Perm_prefix_1"/>
</dbReference>
<dbReference type="PANTHER" id="PTHR14136">
    <property type="entry name" value="BTB_POZ DOMAIN-CONTAINING PROTEIN KCTD9"/>
    <property type="match status" value="1"/>
</dbReference>
<evidence type="ECO:0000313" key="1">
    <source>
        <dbReference type="EMBL" id="TFE90993.1"/>
    </source>
</evidence>